<gene>
    <name evidence="7" type="ORF">J2Z43_000680</name>
</gene>
<dbReference type="CDD" id="cd00075">
    <property type="entry name" value="HATPase"/>
    <property type="match status" value="1"/>
</dbReference>
<dbReference type="GO" id="GO:0016301">
    <property type="term" value="F:kinase activity"/>
    <property type="evidence" value="ECO:0007669"/>
    <property type="project" value="UniProtKB-KW"/>
</dbReference>
<evidence type="ECO:0000256" key="4">
    <source>
        <dbReference type="ARBA" id="ARBA00022777"/>
    </source>
</evidence>
<proteinExistence type="predicted"/>
<evidence type="ECO:0000256" key="3">
    <source>
        <dbReference type="ARBA" id="ARBA00022553"/>
    </source>
</evidence>
<dbReference type="EMBL" id="JAGGJX010000001">
    <property type="protein sequence ID" value="MBP1854290.1"/>
    <property type="molecule type" value="Genomic_DNA"/>
</dbReference>
<dbReference type="SUPFAM" id="SSF55874">
    <property type="entry name" value="ATPase domain of HSP90 chaperone/DNA topoisomerase II/histidine kinase"/>
    <property type="match status" value="1"/>
</dbReference>
<evidence type="ECO:0000313" key="8">
    <source>
        <dbReference type="Proteomes" id="UP000767291"/>
    </source>
</evidence>
<evidence type="ECO:0000256" key="2">
    <source>
        <dbReference type="ARBA" id="ARBA00012438"/>
    </source>
</evidence>
<dbReference type="InterPro" id="IPR036890">
    <property type="entry name" value="HATPase_C_sf"/>
</dbReference>
<dbReference type="Pfam" id="PF02518">
    <property type="entry name" value="HATPase_c"/>
    <property type="match status" value="1"/>
</dbReference>
<dbReference type="Pfam" id="PF00512">
    <property type="entry name" value="HisKA"/>
    <property type="match status" value="1"/>
</dbReference>
<comment type="catalytic activity">
    <reaction evidence="1">
        <text>ATP + protein L-histidine = ADP + protein N-phospho-L-histidine.</text>
        <dbReference type="EC" id="2.7.13.3"/>
    </reaction>
</comment>
<dbReference type="SMART" id="SM00388">
    <property type="entry name" value="HisKA"/>
    <property type="match status" value="1"/>
</dbReference>
<keyword evidence="4 7" id="KW-0418">Kinase</keyword>
<evidence type="ECO:0000313" key="7">
    <source>
        <dbReference type="EMBL" id="MBP1854290.1"/>
    </source>
</evidence>
<name>A0ABS4E8L6_9FIRM</name>
<protein>
    <recommendedName>
        <fullName evidence="2">histidine kinase</fullName>
        <ecNumber evidence="2">2.7.13.3</ecNumber>
    </recommendedName>
</protein>
<dbReference type="PRINTS" id="PR00344">
    <property type="entry name" value="BCTRLSENSOR"/>
</dbReference>
<keyword evidence="4 7" id="KW-0808">Transferase</keyword>
<feature type="domain" description="Histidine kinase" evidence="6">
    <location>
        <begin position="186"/>
        <end position="405"/>
    </location>
</feature>
<keyword evidence="8" id="KW-1185">Reference proteome</keyword>
<dbReference type="InterPro" id="IPR004358">
    <property type="entry name" value="Sig_transdc_His_kin-like_C"/>
</dbReference>
<dbReference type="InterPro" id="IPR003661">
    <property type="entry name" value="HisK_dim/P_dom"/>
</dbReference>
<dbReference type="PANTHER" id="PTHR43547">
    <property type="entry name" value="TWO-COMPONENT HISTIDINE KINASE"/>
    <property type="match status" value="1"/>
</dbReference>
<dbReference type="RefSeq" id="WP_209455831.1">
    <property type="nucleotide sequence ID" value="NZ_BAAACS010000017.1"/>
</dbReference>
<keyword evidence="3" id="KW-0597">Phosphoprotein</keyword>
<dbReference type="Proteomes" id="UP000767291">
    <property type="component" value="Unassembled WGS sequence"/>
</dbReference>
<evidence type="ECO:0000256" key="5">
    <source>
        <dbReference type="ARBA" id="ARBA00023012"/>
    </source>
</evidence>
<dbReference type="PROSITE" id="PS50109">
    <property type="entry name" value="HIS_KIN"/>
    <property type="match status" value="1"/>
</dbReference>
<evidence type="ECO:0000259" key="6">
    <source>
        <dbReference type="PROSITE" id="PS50109"/>
    </source>
</evidence>
<dbReference type="SMART" id="SM00387">
    <property type="entry name" value="HATPase_c"/>
    <property type="match status" value="1"/>
</dbReference>
<organism evidence="7 8">
    <name type="scientific">Metaclostridioides mangenotii</name>
    <dbReference type="NCBI Taxonomy" id="1540"/>
    <lineage>
        <taxon>Bacteria</taxon>
        <taxon>Bacillati</taxon>
        <taxon>Bacillota</taxon>
        <taxon>Clostridia</taxon>
        <taxon>Peptostreptococcales</taxon>
        <taxon>Peptostreptococcaceae</taxon>
        <taxon>Metaclostridioides</taxon>
    </lineage>
</organism>
<sequence length="405" mass="46997">MGTFVGFLDYLKNMPIPAILCNKYVIENKEVFEVKYVNDSMLNITDSKIGIGSIDFTKLFNLTEQNNINKDMQCKCDRTYKYIPKLKTWFCVESQVLSDSEVVFYFKEIILNYNNLNNGFIYREDYYNFISDNIDNFLQCIRKMEKGSVRYNETMDLFLTFIDENEILREDIEEDVYLNKMGDFTNIVHELITPINLIYSSLQVIEKNGYDLLESNQAIRRNINIMKLNTTRVLNLVENIIDFTKLESGYNDFNPETANIVSFIESTCLSIVEFASEKHIQLIFESETDELFLSFDKDKIERILLNLLSNSIKYNNENGIIKINLSIKEDYFNIKLIDNGIGIPKDKIDKIFDRFEKVNRVGISRPRGSGIGLALVKSMVNMHNGKISLKSEVDVGTEFIISLPI</sequence>
<dbReference type="InterPro" id="IPR036097">
    <property type="entry name" value="HisK_dim/P_sf"/>
</dbReference>
<keyword evidence="5" id="KW-0902">Two-component regulatory system</keyword>
<dbReference type="PANTHER" id="PTHR43547:SF2">
    <property type="entry name" value="HYBRID SIGNAL TRANSDUCTION HISTIDINE KINASE C"/>
    <property type="match status" value="1"/>
</dbReference>
<dbReference type="EC" id="2.7.13.3" evidence="2"/>
<accession>A0ABS4E8L6</accession>
<dbReference type="Gene3D" id="3.30.565.10">
    <property type="entry name" value="Histidine kinase-like ATPase, C-terminal domain"/>
    <property type="match status" value="1"/>
</dbReference>
<reference evidence="7 8" key="1">
    <citation type="submission" date="2021-03" db="EMBL/GenBank/DDBJ databases">
        <title>Genomic Encyclopedia of Type Strains, Phase IV (KMG-IV): sequencing the most valuable type-strain genomes for metagenomic binning, comparative biology and taxonomic classification.</title>
        <authorList>
            <person name="Goeker M."/>
        </authorList>
    </citation>
    <scope>NUCLEOTIDE SEQUENCE [LARGE SCALE GENOMIC DNA]</scope>
    <source>
        <strain evidence="7 8">DSM 1289</strain>
    </source>
</reference>
<comment type="caution">
    <text evidence="7">The sequence shown here is derived from an EMBL/GenBank/DDBJ whole genome shotgun (WGS) entry which is preliminary data.</text>
</comment>
<dbReference type="CDD" id="cd00082">
    <property type="entry name" value="HisKA"/>
    <property type="match status" value="1"/>
</dbReference>
<dbReference type="InterPro" id="IPR003594">
    <property type="entry name" value="HATPase_dom"/>
</dbReference>
<dbReference type="Gene3D" id="1.10.287.130">
    <property type="match status" value="1"/>
</dbReference>
<dbReference type="SUPFAM" id="SSF47384">
    <property type="entry name" value="Homodimeric domain of signal transducing histidine kinase"/>
    <property type="match status" value="1"/>
</dbReference>
<evidence type="ECO:0000256" key="1">
    <source>
        <dbReference type="ARBA" id="ARBA00000085"/>
    </source>
</evidence>
<dbReference type="InterPro" id="IPR005467">
    <property type="entry name" value="His_kinase_dom"/>
</dbReference>